<dbReference type="EMBL" id="KU574722">
    <property type="protein sequence ID" value="AMM44035.1"/>
    <property type="molecule type" value="Genomic_DNA"/>
</dbReference>
<accession>A0A1L2CVI2</accession>
<evidence type="ECO:0000313" key="1">
    <source>
        <dbReference type="EMBL" id="AMM44035.1"/>
    </source>
</evidence>
<evidence type="ECO:0000313" key="2">
    <source>
        <dbReference type="Proteomes" id="UP000223891"/>
    </source>
</evidence>
<reference evidence="2" key="1">
    <citation type="submission" date="2016-01" db="EMBL/GenBank/DDBJ databases">
        <title>Isolation and Characterization of Enterobacteria phage CBB.</title>
        <authorList>
            <person name="Buttimer C.T.H."/>
            <person name="Hendrix H."/>
            <person name="Alexandre H."/>
            <person name="O'Mahony J."/>
            <person name="Lavigne R."/>
            <person name="Coffey A."/>
        </authorList>
    </citation>
    <scope>NUCLEOTIDE SEQUENCE [LARGE SCALE GENOMIC DNA]</scope>
</reference>
<protein>
    <submittedName>
        <fullName evidence="1">Uncharacterized protein</fullName>
    </submittedName>
</protein>
<gene>
    <name evidence="1" type="ORF">CBB_472</name>
</gene>
<keyword evidence="2" id="KW-1185">Reference proteome</keyword>
<sequence>MSGKIKSTLNFVKSWPTENRREDTPFTILSSTQAEANAEITKIMNAWVSTETDSDGKIVYQCYLKSVKTEEIYVAKRVPVTSFEKVLTYEELFEYIVENKVRLVPSPLVWETENGEPATFVTHDVYFDKERYQGMSVYDCIHTHLNK</sequence>
<organism evidence="1 2">
    <name type="scientific">Pectobacterium phage vB_PcaM_CBB</name>
    <dbReference type="NCBI Taxonomy" id="2772511"/>
    <lineage>
        <taxon>Viruses</taxon>
        <taxon>Duplodnaviria</taxon>
        <taxon>Heunggongvirae</taxon>
        <taxon>Uroviricota</taxon>
        <taxon>Caudoviricetes</taxon>
        <taxon>Mimasvirus</taxon>
        <taxon>Mimasvirus CBB</taxon>
    </lineage>
</organism>
<proteinExistence type="predicted"/>
<dbReference type="Proteomes" id="UP000223891">
    <property type="component" value="Segment"/>
</dbReference>
<name>A0A1L2CVI2_9CAUD</name>